<dbReference type="Pfam" id="PF00026">
    <property type="entry name" value="Asp"/>
    <property type="match status" value="1"/>
</dbReference>
<proteinExistence type="inferred from homology"/>
<reference evidence="7" key="1">
    <citation type="submission" date="2021-02" db="EMBL/GenBank/DDBJ databases">
        <authorList>
            <person name="Dougan E. K."/>
            <person name="Rhodes N."/>
            <person name="Thang M."/>
            <person name="Chan C."/>
        </authorList>
    </citation>
    <scope>NUCLEOTIDE SEQUENCE</scope>
</reference>
<dbReference type="Proteomes" id="UP000654075">
    <property type="component" value="Unassembled WGS sequence"/>
</dbReference>
<feature type="chain" id="PRO_5032609287" description="Peptidase A1 domain-containing protein" evidence="5">
    <location>
        <begin position="26"/>
        <end position="113"/>
    </location>
</feature>
<sequence>MHLWLHQLPALLLLATLALEVPAAAFRQRAAQTLALPGTVAVKLKRQRREVLREQTFSWRSRTQYTTEYFGETELGSSPQRFEVTFDTGNGNLIVPSTDCVDAACRNPLFQCH</sequence>
<dbReference type="PANTHER" id="PTHR47966">
    <property type="entry name" value="BETA-SITE APP-CLEAVING ENZYME, ISOFORM A-RELATED"/>
    <property type="match status" value="1"/>
</dbReference>
<organism evidence="7 8">
    <name type="scientific">Polarella glacialis</name>
    <name type="common">Dinoflagellate</name>
    <dbReference type="NCBI Taxonomy" id="89957"/>
    <lineage>
        <taxon>Eukaryota</taxon>
        <taxon>Sar</taxon>
        <taxon>Alveolata</taxon>
        <taxon>Dinophyceae</taxon>
        <taxon>Suessiales</taxon>
        <taxon>Suessiaceae</taxon>
        <taxon>Polarella</taxon>
    </lineage>
</organism>
<evidence type="ECO:0000313" key="8">
    <source>
        <dbReference type="Proteomes" id="UP000654075"/>
    </source>
</evidence>
<dbReference type="EMBL" id="CAJNNV010002453">
    <property type="protein sequence ID" value="CAE8587206.1"/>
    <property type="molecule type" value="Genomic_DNA"/>
</dbReference>
<dbReference type="PROSITE" id="PS51767">
    <property type="entry name" value="PEPTIDASE_A1"/>
    <property type="match status" value="1"/>
</dbReference>
<dbReference type="Gene3D" id="2.40.70.10">
    <property type="entry name" value="Acid Proteases"/>
    <property type="match status" value="1"/>
</dbReference>
<accession>A0A813DLR2</accession>
<evidence type="ECO:0000256" key="3">
    <source>
        <dbReference type="ARBA" id="ARBA00022750"/>
    </source>
</evidence>
<evidence type="ECO:0000256" key="5">
    <source>
        <dbReference type="SAM" id="SignalP"/>
    </source>
</evidence>
<evidence type="ECO:0000313" key="7">
    <source>
        <dbReference type="EMBL" id="CAE8587206.1"/>
    </source>
</evidence>
<dbReference type="PANTHER" id="PTHR47966:SF51">
    <property type="entry name" value="BETA-SITE APP-CLEAVING ENZYME, ISOFORM A-RELATED"/>
    <property type="match status" value="1"/>
</dbReference>
<feature type="signal peptide" evidence="5">
    <location>
        <begin position="1"/>
        <end position="25"/>
    </location>
</feature>
<gene>
    <name evidence="7" type="ORF">PGLA1383_LOCUS6047</name>
</gene>
<keyword evidence="3" id="KW-0064">Aspartyl protease</keyword>
<dbReference type="InterPro" id="IPR001461">
    <property type="entry name" value="Aspartic_peptidase_A1"/>
</dbReference>
<dbReference type="AlphaFoldDB" id="A0A813DLR2"/>
<dbReference type="GO" id="GO:0006508">
    <property type="term" value="P:proteolysis"/>
    <property type="evidence" value="ECO:0007669"/>
    <property type="project" value="UniProtKB-KW"/>
</dbReference>
<evidence type="ECO:0000256" key="2">
    <source>
        <dbReference type="ARBA" id="ARBA00022670"/>
    </source>
</evidence>
<dbReference type="OrthoDB" id="771136at2759"/>
<evidence type="ECO:0000256" key="4">
    <source>
        <dbReference type="ARBA" id="ARBA00022801"/>
    </source>
</evidence>
<keyword evidence="5" id="KW-0732">Signal</keyword>
<comment type="caution">
    <text evidence="7">The sequence shown here is derived from an EMBL/GenBank/DDBJ whole genome shotgun (WGS) entry which is preliminary data.</text>
</comment>
<dbReference type="GO" id="GO:0004190">
    <property type="term" value="F:aspartic-type endopeptidase activity"/>
    <property type="evidence" value="ECO:0007669"/>
    <property type="project" value="UniProtKB-KW"/>
</dbReference>
<feature type="domain" description="Peptidase A1" evidence="6">
    <location>
        <begin position="69"/>
        <end position="113"/>
    </location>
</feature>
<dbReference type="InterPro" id="IPR021109">
    <property type="entry name" value="Peptidase_aspartic_dom_sf"/>
</dbReference>
<dbReference type="InterPro" id="IPR033121">
    <property type="entry name" value="PEPTIDASE_A1"/>
</dbReference>
<keyword evidence="4" id="KW-0378">Hydrolase</keyword>
<keyword evidence="8" id="KW-1185">Reference proteome</keyword>
<evidence type="ECO:0000256" key="1">
    <source>
        <dbReference type="ARBA" id="ARBA00007447"/>
    </source>
</evidence>
<comment type="similarity">
    <text evidence="1">Belongs to the peptidase A1 family.</text>
</comment>
<dbReference type="SUPFAM" id="SSF50630">
    <property type="entry name" value="Acid proteases"/>
    <property type="match status" value="1"/>
</dbReference>
<protein>
    <recommendedName>
        <fullName evidence="6">Peptidase A1 domain-containing protein</fullName>
    </recommendedName>
</protein>
<evidence type="ECO:0000259" key="6">
    <source>
        <dbReference type="PROSITE" id="PS51767"/>
    </source>
</evidence>
<keyword evidence="2" id="KW-0645">Protease</keyword>
<name>A0A813DLR2_POLGL</name>